<dbReference type="GO" id="GO:0004617">
    <property type="term" value="F:phosphoglycerate dehydrogenase activity"/>
    <property type="evidence" value="ECO:0007669"/>
    <property type="project" value="UniProtKB-ARBA"/>
</dbReference>
<evidence type="ECO:0000313" key="7">
    <source>
        <dbReference type="EMBL" id="WKN37469.1"/>
    </source>
</evidence>
<proteinExistence type="inferred from homology"/>
<dbReference type="InterPro" id="IPR036291">
    <property type="entry name" value="NAD(P)-bd_dom_sf"/>
</dbReference>
<dbReference type="PANTHER" id="PTHR43026">
    <property type="entry name" value="2-HYDROXYACID DEHYDROGENASE HOMOLOG 1-RELATED"/>
    <property type="match status" value="1"/>
</dbReference>
<dbReference type="InterPro" id="IPR006140">
    <property type="entry name" value="D-isomer_DH_NAD-bd"/>
</dbReference>
<evidence type="ECO:0000256" key="2">
    <source>
        <dbReference type="ARBA" id="ARBA00023002"/>
    </source>
</evidence>
<protein>
    <submittedName>
        <fullName evidence="7">2-hydroxyacid dehydrogenase</fullName>
    </submittedName>
</protein>
<gene>
    <name evidence="7" type="ORF">K4G66_01945</name>
</gene>
<name>A0AA49GTN1_9BACT</name>
<evidence type="ECO:0000256" key="1">
    <source>
        <dbReference type="ARBA" id="ARBA00005854"/>
    </source>
</evidence>
<dbReference type="SUPFAM" id="SSF51735">
    <property type="entry name" value="NAD(P)-binding Rossmann-fold domains"/>
    <property type="match status" value="1"/>
</dbReference>
<dbReference type="Pfam" id="PF00389">
    <property type="entry name" value="2-Hacid_dh"/>
    <property type="match status" value="1"/>
</dbReference>
<dbReference type="EMBL" id="CP120682">
    <property type="protein sequence ID" value="WKN37469.1"/>
    <property type="molecule type" value="Genomic_DNA"/>
</dbReference>
<keyword evidence="2 4" id="KW-0560">Oxidoreductase</keyword>
<evidence type="ECO:0000259" key="6">
    <source>
        <dbReference type="Pfam" id="PF02826"/>
    </source>
</evidence>
<dbReference type="PROSITE" id="PS00670">
    <property type="entry name" value="D_2_HYDROXYACID_DH_2"/>
    <property type="match status" value="1"/>
</dbReference>
<dbReference type="AlphaFoldDB" id="A0AA49GTN1"/>
<reference evidence="7" key="1">
    <citation type="journal article" date="2023" name="Comput. Struct. Biotechnol. J.">
        <title>Discovery of a novel marine Bacteroidetes with a rich repertoire of carbohydrate-active enzymes.</title>
        <authorList>
            <person name="Chen B."/>
            <person name="Liu G."/>
            <person name="Chen Q."/>
            <person name="Wang H."/>
            <person name="Liu L."/>
            <person name="Tang K."/>
        </authorList>
    </citation>
    <scope>NUCLEOTIDE SEQUENCE</scope>
    <source>
        <strain evidence="7">TK19036</strain>
    </source>
</reference>
<evidence type="ECO:0000259" key="5">
    <source>
        <dbReference type="Pfam" id="PF00389"/>
    </source>
</evidence>
<dbReference type="GO" id="GO:0008720">
    <property type="term" value="F:D-lactate dehydrogenase (NAD+) activity"/>
    <property type="evidence" value="ECO:0007669"/>
    <property type="project" value="TreeGrafter"/>
</dbReference>
<comment type="similarity">
    <text evidence="1 4">Belongs to the D-isomer specific 2-hydroxyacid dehydrogenase family.</text>
</comment>
<dbReference type="GO" id="GO:0006564">
    <property type="term" value="P:L-serine biosynthetic process"/>
    <property type="evidence" value="ECO:0007669"/>
    <property type="project" value="UniProtKB-ARBA"/>
</dbReference>
<reference evidence="7" key="2">
    <citation type="journal article" date="2024" name="Antonie Van Leeuwenhoek">
        <title>Roseihalotalea indica gen. nov., sp. nov., a halophilic Bacteroidetes from mesopelagic Southwest Indian Ocean with higher carbohydrate metabolic potential.</title>
        <authorList>
            <person name="Chen B."/>
            <person name="Zhang M."/>
            <person name="Lin D."/>
            <person name="Ye J."/>
            <person name="Tang K."/>
        </authorList>
    </citation>
    <scope>NUCLEOTIDE SEQUENCE</scope>
    <source>
        <strain evidence="7">TK19036</strain>
    </source>
</reference>
<sequence length="331" mass="37110">MNIAFFSTKSYDRTFMDQVNEEFGHTLSYFEAALRLETAMLAQNHEAVCIFVNDRCDAETLDALHEYGVKLLALRSAGFNHVDIAHAAELGMKVVRVPAYSPYAVAEHTLAMILTLNRKTHLAYDRVRDGNFSLERLMGFDLHGRTVGVVGTGIIGRVFANMMLGMGCKVVAYDPKPNEELQKSSVRYVGLSELFEQADVISLHCPLTKETHHLINPEAIQQMKDGAMLINTSRGGLVDTKAVIAALKNRKLGYFGLDVYEQEENLFFEDLSGAIIQDDMITRLMTFPNVLITSHQAFFTEEAMTKIAETTLQNIRDFEEGEELKNEVATK</sequence>
<dbReference type="PROSITE" id="PS00671">
    <property type="entry name" value="D_2_HYDROXYACID_DH_3"/>
    <property type="match status" value="1"/>
</dbReference>
<dbReference type="GO" id="GO:0051287">
    <property type="term" value="F:NAD binding"/>
    <property type="evidence" value="ECO:0007669"/>
    <property type="project" value="InterPro"/>
</dbReference>
<dbReference type="InterPro" id="IPR029753">
    <property type="entry name" value="D-isomer_DH_CS"/>
</dbReference>
<dbReference type="CDD" id="cd12183">
    <property type="entry name" value="LDH_like_2"/>
    <property type="match status" value="1"/>
</dbReference>
<dbReference type="SUPFAM" id="SSF52283">
    <property type="entry name" value="Formate/glycerate dehydrogenase catalytic domain-like"/>
    <property type="match status" value="1"/>
</dbReference>
<dbReference type="FunFam" id="3.40.50.720:FF:000041">
    <property type="entry name" value="D-3-phosphoglycerate dehydrogenase"/>
    <property type="match status" value="1"/>
</dbReference>
<organism evidence="7">
    <name type="scientific">Roseihalotalea indica</name>
    <dbReference type="NCBI Taxonomy" id="2867963"/>
    <lineage>
        <taxon>Bacteria</taxon>
        <taxon>Pseudomonadati</taxon>
        <taxon>Bacteroidota</taxon>
        <taxon>Cytophagia</taxon>
        <taxon>Cytophagales</taxon>
        <taxon>Catalimonadaceae</taxon>
        <taxon>Roseihalotalea</taxon>
    </lineage>
</organism>
<keyword evidence="3" id="KW-0520">NAD</keyword>
<evidence type="ECO:0000256" key="4">
    <source>
        <dbReference type="RuleBase" id="RU003719"/>
    </source>
</evidence>
<dbReference type="Pfam" id="PF02826">
    <property type="entry name" value="2-Hacid_dh_C"/>
    <property type="match status" value="1"/>
</dbReference>
<dbReference type="InterPro" id="IPR006139">
    <property type="entry name" value="D-isomer_2_OHA_DH_cat_dom"/>
</dbReference>
<accession>A0AA49GTN1</accession>
<dbReference type="InterPro" id="IPR058205">
    <property type="entry name" value="D-LDH-like"/>
</dbReference>
<feature type="domain" description="D-isomer specific 2-hydroxyacid dehydrogenase catalytic" evidence="5">
    <location>
        <begin position="5"/>
        <end position="328"/>
    </location>
</feature>
<dbReference type="GO" id="GO:0047545">
    <property type="term" value="F:(S)-2-hydroxyglutarate dehydrogenase activity"/>
    <property type="evidence" value="ECO:0007669"/>
    <property type="project" value="UniProtKB-ARBA"/>
</dbReference>
<dbReference type="Gene3D" id="3.40.50.720">
    <property type="entry name" value="NAD(P)-binding Rossmann-like Domain"/>
    <property type="match status" value="2"/>
</dbReference>
<evidence type="ECO:0000256" key="3">
    <source>
        <dbReference type="ARBA" id="ARBA00023027"/>
    </source>
</evidence>
<dbReference type="PANTHER" id="PTHR43026:SF1">
    <property type="entry name" value="2-HYDROXYACID DEHYDROGENASE HOMOLOG 1-RELATED"/>
    <property type="match status" value="1"/>
</dbReference>
<feature type="domain" description="D-isomer specific 2-hydroxyacid dehydrogenase NAD-binding" evidence="6">
    <location>
        <begin position="110"/>
        <end position="297"/>
    </location>
</feature>